<evidence type="ECO:0000256" key="13">
    <source>
        <dbReference type="ARBA" id="ARBA00023160"/>
    </source>
</evidence>
<evidence type="ECO:0000256" key="4">
    <source>
        <dbReference type="ARBA" id="ARBA00022692"/>
    </source>
</evidence>
<keyword evidence="10" id="KW-0560">Oxidoreductase</keyword>
<keyword evidence="12 15" id="KW-0472">Membrane</keyword>
<accession>A0ABT9XDY0</accession>
<evidence type="ECO:0000256" key="11">
    <source>
        <dbReference type="ARBA" id="ARBA00023098"/>
    </source>
</evidence>
<evidence type="ECO:0000256" key="3">
    <source>
        <dbReference type="ARBA" id="ARBA00022516"/>
    </source>
</evidence>
<evidence type="ECO:0000256" key="10">
    <source>
        <dbReference type="ARBA" id="ARBA00023002"/>
    </source>
</evidence>
<evidence type="ECO:0000259" key="16">
    <source>
        <dbReference type="Pfam" id="PF04116"/>
    </source>
</evidence>
<evidence type="ECO:0000313" key="17">
    <source>
        <dbReference type="EMBL" id="MDQ0188284.1"/>
    </source>
</evidence>
<dbReference type="PANTHER" id="PTHR12863:SF1">
    <property type="entry name" value="FATTY ACID 2-HYDROXYLASE"/>
    <property type="match status" value="1"/>
</dbReference>
<evidence type="ECO:0000256" key="9">
    <source>
        <dbReference type="ARBA" id="ARBA00022989"/>
    </source>
</evidence>
<keyword evidence="8" id="KW-0862">Zinc</keyword>
<dbReference type="PANTHER" id="PTHR12863">
    <property type="entry name" value="FATTY ACID HYDROXYLASE"/>
    <property type="match status" value="1"/>
</dbReference>
<comment type="cofactor">
    <cofactor evidence="1">
        <name>Zn(2+)</name>
        <dbReference type="ChEBI" id="CHEBI:29105"/>
    </cofactor>
</comment>
<reference evidence="17 18" key="1">
    <citation type="submission" date="2023-07" db="EMBL/GenBank/DDBJ databases">
        <title>Genomic Encyclopedia of Type Strains, Phase IV (KMG-IV): sequencing the most valuable type-strain genomes for metagenomic binning, comparative biology and taxonomic classification.</title>
        <authorList>
            <person name="Goeker M."/>
        </authorList>
    </citation>
    <scope>NUCLEOTIDE SEQUENCE [LARGE SCALE GENOMIC DNA]</scope>
    <source>
        <strain evidence="17 18">DSM 4006</strain>
    </source>
</reference>
<protein>
    <recommendedName>
        <fullName evidence="16">Fatty acid hydroxylase domain-containing protein</fullName>
    </recommendedName>
</protein>
<keyword evidence="5" id="KW-0479">Metal-binding</keyword>
<keyword evidence="11" id="KW-0443">Lipid metabolism</keyword>
<gene>
    <name evidence="17" type="ORF">J2S03_000088</name>
</gene>
<dbReference type="InterPro" id="IPR014430">
    <property type="entry name" value="Scs7"/>
</dbReference>
<evidence type="ECO:0000256" key="7">
    <source>
        <dbReference type="ARBA" id="ARBA00022832"/>
    </source>
</evidence>
<evidence type="ECO:0000256" key="12">
    <source>
        <dbReference type="ARBA" id="ARBA00023136"/>
    </source>
</evidence>
<keyword evidence="18" id="KW-1185">Reference proteome</keyword>
<comment type="subcellular location">
    <subcellularLocation>
        <location evidence="2">Endoplasmic reticulum membrane</location>
        <topology evidence="2">Multi-pass membrane protein</topology>
    </subcellularLocation>
</comment>
<evidence type="ECO:0000256" key="5">
    <source>
        <dbReference type="ARBA" id="ARBA00022723"/>
    </source>
</evidence>
<feature type="domain" description="Fatty acid hydroxylase" evidence="16">
    <location>
        <begin position="46"/>
        <end position="184"/>
    </location>
</feature>
<keyword evidence="9 15" id="KW-1133">Transmembrane helix</keyword>
<evidence type="ECO:0000256" key="15">
    <source>
        <dbReference type="SAM" id="Phobius"/>
    </source>
</evidence>
<dbReference type="EMBL" id="JAUSTP010000001">
    <property type="protein sequence ID" value="MDQ0188284.1"/>
    <property type="molecule type" value="Genomic_DNA"/>
</dbReference>
<organism evidence="17 18">
    <name type="scientific">Alicyclobacillus cycloheptanicus</name>
    <dbReference type="NCBI Taxonomy" id="1457"/>
    <lineage>
        <taxon>Bacteria</taxon>
        <taxon>Bacillati</taxon>
        <taxon>Bacillota</taxon>
        <taxon>Bacilli</taxon>
        <taxon>Bacillales</taxon>
        <taxon>Alicyclobacillaceae</taxon>
        <taxon>Alicyclobacillus</taxon>
    </lineage>
</organism>
<keyword evidence="6" id="KW-0256">Endoplasmic reticulum</keyword>
<dbReference type="RefSeq" id="WP_274455692.1">
    <property type="nucleotide sequence ID" value="NZ_CP067097.1"/>
</dbReference>
<dbReference type="Proteomes" id="UP001232973">
    <property type="component" value="Unassembled WGS sequence"/>
</dbReference>
<evidence type="ECO:0000256" key="6">
    <source>
        <dbReference type="ARBA" id="ARBA00022824"/>
    </source>
</evidence>
<keyword evidence="4 15" id="KW-0812">Transmembrane</keyword>
<evidence type="ECO:0000256" key="8">
    <source>
        <dbReference type="ARBA" id="ARBA00022833"/>
    </source>
</evidence>
<dbReference type="InterPro" id="IPR006694">
    <property type="entry name" value="Fatty_acid_hydroxylase"/>
</dbReference>
<evidence type="ECO:0000313" key="18">
    <source>
        <dbReference type="Proteomes" id="UP001232973"/>
    </source>
</evidence>
<name>A0ABT9XDY0_9BACL</name>
<sequence length="208" mass="24294">MNAYMKEFAKDARPLFIGLVLAADVVAAVVLGGLRGYHLSMLYYFLGGLLFFFIIEYFIHRFILHGLMKIVLPKAYEGHVQHHIEPTEMKYLLTPNLYNIPGYIAVWVVGWLLTRNVPCMAAFVVGTSLSQLNYEWTHFVSHRPIIPRTRWGKWMKKFHLLHHYKNENYWFGVTHPTMDILFHTDPDRDSVPKVDPPTELPARHRGLF</sequence>
<feature type="region of interest" description="Disordered" evidence="14">
    <location>
        <begin position="189"/>
        <end position="208"/>
    </location>
</feature>
<keyword evidence="3" id="KW-0444">Lipid biosynthesis</keyword>
<feature type="transmembrane region" description="Helical" evidence="15">
    <location>
        <begin position="41"/>
        <end position="59"/>
    </location>
</feature>
<evidence type="ECO:0000256" key="1">
    <source>
        <dbReference type="ARBA" id="ARBA00001947"/>
    </source>
</evidence>
<keyword evidence="13" id="KW-0275">Fatty acid biosynthesis</keyword>
<evidence type="ECO:0000256" key="14">
    <source>
        <dbReference type="SAM" id="MobiDB-lite"/>
    </source>
</evidence>
<feature type="transmembrane region" description="Helical" evidence="15">
    <location>
        <begin position="12"/>
        <end position="35"/>
    </location>
</feature>
<evidence type="ECO:0000256" key="2">
    <source>
        <dbReference type="ARBA" id="ARBA00004477"/>
    </source>
</evidence>
<keyword evidence="7" id="KW-0276">Fatty acid metabolism</keyword>
<dbReference type="Pfam" id="PF04116">
    <property type="entry name" value="FA_hydroxylase"/>
    <property type="match status" value="1"/>
</dbReference>
<comment type="caution">
    <text evidence="17">The sequence shown here is derived from an EMBL/GenBank/DDBJ whole genome shotgun (WGS) entry which is preliminary data.</text>
</comment>
<proteinExistence type="predicted"/>